<dbReference type="STRING" id="5353.A0A1Q3E9H2"/>
<evidence type="ECO:0000313" key="3">
    <source>
        <dbReference type="Proteomes" id="UP000188533"/>
    </source>
</evidence>
<name>A0A1Q3E9H2_LENED</name>
<accession>A0A1Q3E9H2</accession>
<dbReference type="Proteomes" id="UP000188533">
    <property type="component" value="Unassembled WGS sequence"/>
</dbReference>
<reference evidence="2 3" key="2">
    <citation type="submission" date="2017-02" db="EMBL/GenBank/DDBJ databases">
        <title>A genome survey and senescence transcriptome analysis in Lentinula edodes.</title>
        <authorList>
            <person name="Sakamoto Y."/>
            <person name="Nakade K."/>
            <person name="Sato S."/>
            <person name="Yoshida Y."/>
            <person name="Miyazaki K."/>
            <person name="Natsume S."/>
            <person name="Konno N."/>
        </authorList>
    </citation>
    <scope>NUCLEOTIDE SEQUENCE [LARGE SCALE GENOMIC DNA]</scope>
    <source>
        <strain evidence="2 3">NBRC 111202</strain>
    </source>
</reference>
<dbReference type="PANTHER" id="PTHR46564:SF1">
    <property type="entry name" value="TRANSPOSASE"/>
    <property type="match status" value="1"/>
</dbReference>
<comment type="caution">
    <text evidence="2">The sequence shown here is derived from an EMBL/GenBank/DDBJ whole genome shotgun (WGS) entry which is preliminary data.</text>
</comment>
<evidence type="ECO:0000313" key="2">
    <source>
        <dbReference type="EMBL" id="GAW03714.1"/>
    </source>
</evidence>
<dbReference type="InterPro" id="IPR038717">
    <property type="entry name" value="Tc1-like_DDE_dom"/>
</dbReference>
<organism evidence="2 3">
    <name type="scientific">Lentinula edodes</name>
    <name type="common">Shiitake mushroom</name>
    <name type="synonym">Lentinus edodes</name>
    <dbReference type="NCBI Taxonomy" id="5353"/>
    <lineage>
        <taxon>Eukaryota</taxon>
        <taxon>Fungi</taxon>
        <taxon>Dikarya</taxon>
        <taxon>Basidiomycota</taxon>
        <taxon>Agaricomycotina</taxon>
        <taxon>Agaricomycetes</taxon>
        <taxon>Agaricomycetidae</taxon>
        <taxon>Agaricales</taxon>
        <taxon>Marasmiineae</taxon>
        <taxon>Omphalotaceae</taxon>
        <taxon>Lentinula</taxon>
    </lineage>
</organism>
<dbReference type="GO" id="GO:0003676">
    <property type="term" value="F:nucleic acid binding"/>
    <property type="evidence" value="ECO:0007669"/>
    <property type="project" value="InterPro"/>
</dbReference>
<reference evidence="2 3" key="1">
    <citation type="submission" date="2016-08" db="EMBL/GenBank/DDBJ databases">
        <authorList>
            <consortium name="Lentinula edodes genome sequencing consortium"/>
            <person name="Sakamoto Y."/>
            <person name="Nakade K."/>
            <person name="Sato S."/>
            <person name="Yoshida Y."/>
            <person name="Miyazaki K."/>
            <person name="Natsume S."/>
            <person name="Konno N."/>
        </authorList>
    </citation>
    <scope>NUCLEOTIDE SEQUENCE [LARGE SCALE GENOMIC DNA]</scope>
    <source>
        <strain evidence="2 3">NBRC 111202</strain>
    </source>
</reference>
<dbReference type="InterPro" id="IPR036397">
    <property type="entry name" value="RNaseH_sf"/>
</dbReference>
<dbReference type="PANTHER" id="PTHR46564">
    <property type="entry name" value="TRANSPOSASE"/>
    <property type="match status" value="1"/>
</dbReference>
<dbReference type="EMBL" id="BDGU01000151">
    <property type="protein sequence ID" value="GAW03714.1"/>
    <property type="molecule type" value="Genomic_DNA"/>
</dbReference>
<dbReference type="AlphaFoldDB" id="A0A1Q3E9H2"/>
<sequence>MYLDEIRRELDERRGVLASTPTLWRILKFSGYTLKKITKVAIERDARKRAQFRLNYARLYRADQLIFVDESSFDRRTPYRRRGWAVSGRRVYKSTFFVRGRRYSLLPALASTGIIYAKVIEGSFTALRFYAFIEALLTRMQPFPAPKPYHIPWHALFFPSTIFT</sequence>
<dbReference type="Pfam" id="PF13358">
    <property type="entry name" value="DDE_3"/>
    <property type="match status" value="1"/>
</dbReference>
<evidence type="ECO:0000259" key="1">
    <source>
        <dbReference type="Pfam" id="PF13358"/>
    </source>
</evidence>
<proteinExistence type="predicted"/>
<feature type="domain" description="Tc1-like transposase DDE" evidence="1">
    <location>
        <begin position="64"/>
        <end position="140"/>
    </location>
</feature>
<protein>
    <submittedName>
        <fullName evidence="2">Related to Ant1 transposase-Aspergillus niger</fullName>
    </submittedName>
</protein>
<keyword evidence="3" id="KW-1185">Reference proteome</keyword>
<dbReference type="Gene3D" id="3.30.420.10">
    <property type="entry name" value="Ribonuclease H-like superfamily/Ribonuclease H"/>
    <property type="match status" value="1"/>
</dbReference>
<gene>
    <name evidence="2" type="ORF">LENED_005458</name>
</gene>